<dbReference type="Pfam" id="PF00657">
    <property type="entry name" value="Lipase_GDSL"/>
    <property type="match status" value="1"/>
</dbReference>
<keyword evidence="5" id="KW-1185">Reference proteome</keyword>
<dbReference type="Gene3D" id="3.40.50.1110">
    <property type="entry name" value="SGNH hydrolase"/>
    <property type="match status" value="1"/>
</dbReference>
<dbReference type="InterPro" id="IPR001087">
    <property type="entry name" value="GDSL"/>
</dbReference>
<evidence type="ECO:0000313" key="4">
    <source>
        <dbReference type="EMBL" id="KAK3675414.1"/>
    </source>
</evidence>
<evidence type="ECO:0008006" key="6">
    <source>
        <dbReference type="Google" id="ProtNLM"/>
    </source>
</evidence>
<dbReference type="PANTHER" id="PTHR43695">
    <property type="entry name" value="PUTATIVE (AFU_ORTHOLOGUE AFUA_2G17250)-RELATED"/>
    <property type="match status" value="1"/>
</dbReference>
<comment type="similarity">
    <text evidence="1">Belongs to the 'GDSL' lipolytic enzyme family.</text>
</comment>
<organism evidence="4 5">
    <name type="scientific">Recurvomyces mirabilis</name>
    <dbReference type="NCBI Taxonomy" id="574656"/>
    <lineage>
        <taxon>Eukaryota</taxon>
        <taxon>Fungi</taxon>
        <taxon>Dikarya</taxon>
        <taxon>Ascomycota</taxon>
        <taxon>Pezizomycotina</taxon>
        <taxon>Dothideomycetes</taxon>
        <taxon>Dothideomycetidae</taxon>
        <taxon>Mycosphaerellales</taxon>
        <taxon>Teratosphaeriaceae</taxon>
        <taxon>Recurvomyces</taxon>
    </lineage>
</organism>
<keyword evidence="2" id="KW-0378">Hydrolase</keyword>
<evidence type="ECO:0000256" key="2">
    <source>
        <dbReference type="ARBA" id="ARBA00022801"/>
    </source>
</evidence>
<reference evidence="4" key="1">
    <citation type="submission" date="2023-07" db="EMBL/GenBank/DDBJ databases">
        <title>Black Yeasts Isolated from many extreme environments.</title>
        <authorList>
            <person name="Coleine C."/>
            <person name="Stajich J.E."/>
            <person name="Selbmann L."/>
        </authorList>
    </citation>
    <scope>NUCLEOTIDE SEQUENCE</scope>
    <source>
        <strain evidence="4">CCFEE 5485</strain>
    </source>
</reference>
<evidence type="ECO:0000256" key="3">
    <source>
        <dbReference type="SAM" id="SignalP"/>
    </source>
</evidence>
<dbReference type="InterPro" id="IPR037459">
    <property type="entry name" value="RhgT-like"/>
</dbReference>
<dbReference type="GO" id="GO:0016788">
    <property type="term" value="F:hydrolase activity, acting on ester bonds"/>
    <property type="evidence" value="ECO:0007669"/>
    <property type="project" value="InterPro"/>
</dbReference>
<keyword evidence="3" id="KW-0732">Signal</keyword>
<dbReference type="Proteomes" id="UP001274830">
    <property type="component" value="Unassembled WGS sequence"/>
</dbReference>
<evidence type="ECO:0000256" key="1">
    <source>
        <dbReference type="ARBA" id="ARBA00008668"/>
    </source>
</evidence>
<feature type="signal peptide" evidence="3">
    <location>
        <begin position="1"/>
        <end position="17"/>
    </location>
</feature>
<accession>A0AAE0WP81</accession>
<feature type="chain" id="PRO_5042154914" description="Rhamnogalacturonan acetylesterase" evidence="3">
    <location>
        <begin position="18"/>
        <end position="247"/>
    </location>
</feature>
<dbReference type="PANTHER" id="PTHR43695:SF1">
    <property type="entry name" value="RHAMNOGALACTURONAN ACETYLESTERASE"/>
    <property type="match status" value="1"/>
</dbReference>
<sequence length="247" mass="26718">MLIFPFILPVFLSFAFAVPKVYLAGDSTMVATGNNDGTAGWGAFLPEFLTLPVINEAVAGRSARSFTREGRFGAIANNVTNGDFVVIEFGHNDGNPLVPVDNGRSDCSPINGTGYDTTCTTTYNGTEYVLTYTRYLTNAALLYRARGVNVIISTATTNNLWETGNFTYSANRFVQYARDAAHESSSTFVDHGQAMADAYKALGPSAVDAFYPHDHTHTSPAGAEVVAKAFVTALEYTKSKLKKYIDN</sequence>
<dbReference type="SUPFAM" id="SSF52266">
    <property type="entry name" value="SGNH hydrolase"/>
    <property type="match status" value="1"/>
</dbReference>
<dbReference type="InterPro" id="IPR036514">
    <property type="entry name" value="SGNH_hydro_sf"/>
</dbReference>
<proteinExistence type="inferred from homology"/>
<dbReference type="EMBL" id="JAUTXT010000015">
    <property type="protein sequence ID" value="KAK3675414.1"/>
    <property type="molecule type" value="Genomic_DNA"/>
</dbReference>
<name>A0AAE0WP81_9PEZI</name>
<dbReference type="AlphaFoldDB" id="A0AAE0WP81"/>
<gene>
    <name evidence="4" type="ORF">LTR78_004924</name>
</gene>
<evidence type="ECO:0000313" key="5">
    <source>
        <dbReference type="Proteomes" id="UP001274830"/>
    </source>
</evidence>
<comment type="caution">
    <text evidence="4">The sequence shown here is derived from an EMBL/GenBank/DDBJ whole genome shotgun (WGS) entry which is preliminary data.</text>
</comment>
<protein>
    <recommendedName>
        <fullName evidence="6">Rhamnogalacturonan acetylesterase</fullName>
    </recommendedName>
</protein>